<evidence type="ECO:0000313" key="1">
    <source>
        <dbReference type="EMBL" id="KNC35535.1"/>
    </source>
</evidence>
<sequence length="107" mass="11817">MKKEYKIEKELTEKLAASDRDIFTEDISTCVFEKSLLHKVEKTCLECGGILGYGVAPTVGLLGTVVVNQWINAATVASISAAKQVCIKDVIDNLIGMHHFYDITRDI</sequence>
<evidence type="ECO:0000313" key="2">
    <source>
        <dbReference type="Proteomes" id="UP000054566"/>
    </source>
</evidence>
<name>A0A0L0CSX5_PLAFA</name>
<organism evidence="1 2">
    <name type="scientific">Plasmodium falciparum RAJ116</name>
    <dbReference type="NCBI Taxonomy" id="580058"/>
    <lineage>
        <taxon>Eukaryota</taxon>
        <taxon>Sar</taxon>
        <taxon>Alveolata</taxon>
        <taxon>Apicomplexa</taxon>
        <taxon>Aconoidasida</taxon>
        <taxon>Haemosporida</taxon>
        <taxon>Plasmodiidae</taxon>
        <taxon>Plasmodium</taxon>
        <taxon>Plasmodium (Laverania)</taxon>
    </lineage>
</organism>
<dbReference type="EMBL" id="GG663859">
    <property type="protein sequence ID" value="KNC35535.1"/>
    <property type="molecule type" value="Genomic_DNA"/>
</dbReference>
<gene>
    <name evidence="1" type="ORF">PFLG_00585</name>
</gene>
<reference evidence="2" key="1">
    <citation type="submission" date="2015-07" db="EMBL/GenBank/DDBJ databases">
        <title>Annotation of Plasmodium falciparum RAJ116.</title>
        <authorList>
            <consortium name="The Broad Institute Genome Sequencing Platform"/>
            <person name="Volkman S.K."/>
            <person name="Neafsey D.E."/>
            <person name="Dash A.P."/>
            <person name="Chitnis C.E."/>
            <person name="Hartl D.L."/>
            <person name="Young S.K."/>
            <person name="Zeng Q."/>
            <person name="Koehrsen M."/>
            <person name="Alvarado L."/>
            <person name="Berlin A."/>
            <person name="Borenstein D."/>
            <person name="Chapman S.B."/>
            <person name="Chen Z."/>
            <person name="Engels R."/>
            <person name="Freedman E."/>
            <person name="Gellesch M."/>
            <person name="Goldberg J."/>
            <person name="Griggs A."/>
            <person name="Gujja S."/>
            <person name="Heilman E.R."/>
            <person name="Heiman D.I."/>
            <person name="Howarth C."/>
            <person name="Jen D."/>
            <person name="Larson L."/>
            <person name="Mehta T."/>
            <person name="Neiman D."/>
            <person name="Park D."/>
            <person name="Pearson M."/>
            <person name="Roberts A."/>
            <person name="Saif S."/>
            <person name="Shea T."/>
            <person name="Shenoy N."/>
            <person name="Sisk P."/>
            <person name="Stolte C."/>
            <person name="Sykes S."/>
            <person name="Walk T."/>
            <person name="White J."/>
            <person name="Yandava C."/>
            <person name="Haas B."/>
            <person name="Henn M.R."/>
            <person name="Nusbaum C."/>
            <person name="Birren B."/>
        </authorList>
    </citation>
    <scope>NUCLEOTIDE SEQUENCE [LARGE SCALE GENOMIC DNA]</scope>
    <source>
        <strain evidence="2">RAJ116</strain>
    </source>
</reference>
<accession>A0A0L0CSX5</accession>
<dbReference type="InterPro" id="IPR006373">
    <property type="entry name" value="VSA_Rifin"/>
</dbReference>
<dbReference type="AlphaFoldDB" id="A0A0L0CSX5"/>
<dbReference type="Pfam" id="PF02009">
    <property type="entry name" value="RIFIN"/>
    <property type="match status" value="1"/>
</dbReference>
<reference evidence="2" key="2">
    <citation type="submission" date="2015-07" db="EMBL/GenBank/DDBJ databases">
        <title>The genome sequence of Plasmodium falciparum RAJ116.</title>
        <authorList>
            <consortium name="The Broad Institute Genome Sequencing Platform"/>
            <person name="Volkman S.K."/>
            <person name="Neafsey D.E."/>
            <person name="Dash A.P."/>
            <person name="Chitnis C.E."/>
            <person name="Hartl D.L."/>
            <person name="Young S.K."/>
            <person name="Kodira C.D."/>
            <person name="Zeng Q."/>
            <person name="Koehrsen M."/>
            <person name="Godfrey P."/>
            <person name="Alvarado L."/>
            <person name="Berlin A."/>
            <person name="Borenstein D."/>
            <person name="Chen Z."/>
            <person name="Engels R."/>
            <person name="Freedman E."/>
            <person name="Gellesch M."/>
            <person name="Goldberg J."/>
            <person name="Griggs A."/>
            <person name="Gujja S."/>
            <person name="Heiman D."/>
            <person name="Hepburn T."/>
            <person name="Howarth C."/>
            <person name="Jen D."/>
            <person name="Larson L."/>
            <person name="Lewis B."/>
            <person name="Mehta T."/>
            <person name="Park D."/>
            <person name="Pearson M."/>
            <person name="Roberts A."/>
            <person name="Saif S."/>
            <person name="Shea T."/>
            <person name="Shenoy N."/>
            <person name="Sisk P."/>
            <person name="Stolte C."/>
            <person name="Sykes S."/>
            <person name="Walk T."/>
            <person name="White J."/>
            <person name="Yandava C."/>
            <person name="Wirth D.F."/>
            <person name="Nusbaum C."/>
            <person name="Birren B."/>
        </authorList>
    </citation>
    <scope>NUCLEOTIDE SEQUENCE [LARGE SCALE GENOMIC DNA]</scope>
    <source>
        <strain evidence="2">RAJ116</strain>
    </source>
</reference>
<dbReference type="Proteomes" id="UP000054566">
    <property type="component" value="Unassembled WGS sequence"/>
</dbReference>
<protein>
    <submittedName>
        <fullName evidence="1">RIF</fullName>
    </submittedName>
</protein>
<proteinExistence type="predicted"/>